<keyword evidence="3" id="KW-1003">Cell membrane</keyword>
<comment type="subcellular location">
    <subcellularLocation>
        <location evidence="1">Cell membrane</location>
        <topology evidence="1">Multi-pass membrane protein</topology>
    </subcellularLocation>
</comment>
<name>A0A5E7FZ67_PSEFL</name>
<gene>
    <name evidence="11" type="ORF">PS710_06558</name>
</gene>
<dbReference type="InterPro" id="IPR001633">
    <property type="entry name" value="EAL_dom"/>
</dbReference>
<keyword evidence="6" id="KW-0378">Hydrolase</keyword>
<dbReference type="Pfam" id="PF00563">
    <property type="entry name" value="EAL"/>
    <property type="match status" value="1"/>
</dbReference>
<reference evidence="11 12" key="1">
    <citation type="submission" date="2019-09" db="EMBL/GenBank/DDBJ databases">
        <authorList>
            <person name="Chandra G."/>
            <person name="Truman W A."/>
        </authorList>
    </citation>
    <scope>NUCLEOTIDE SEQUENCE [LARGE SCALE GENOMIC DNA]</scope>
    <source>
        <strain evidence="11">PS710</strain>
    </source>
</reference>
<dbReference type="InterPro" id="IPR024744">
    <property type="entry name" value="CSS-motif_dom"/>
</dbReference>
<dbReference type="SMART" id="SM00052">
    <property type="entry name" value="EAL"/>
    <property type="match status" value="1"/>
</dbReference>
<dbReference type="Proteomes" id="UP000381093">
    <property type="component" value="Unassembled WGS sequence"/>
</dbReference>
<proteinExistence type="predicted"/>
<keyword evidence="4" id="KW-0973">c-di-GMP</keyword>
<evidence type="ECO:0000256" key="7">
    <source>
        <dbReference type="ARBA" id="ARBA00022989"/>
    </source>
</evidence>
<accession>A0A5E7FZ67</accession>
<dbReference type="InterPro" id="IPR050706">
    <property type="entry name" value="Cyclic-di-GMP_PDE-like"/>
</dbReference>
<keyword evidence="7" id="KW-1133">Transmembrane helix</keyword>
<dbReference type="PANTHER" id="PTHR33121">
    <property type="entry name" value="CYCLIC DI-GMP PHOSPHODIESTERASE PDEF"/>
    <property type="match status" value="1"/>
</dbReference>
<dbReference type="GO" id="GO:0071111">
    <property type="term" value="F:cyclic-guanylate-specific phosphodiesterase activity"/>
    <property type="evidence" value="ECO:0007669"/>
    <property type="project" value="UniProtKB-EC"/>
</dbReference>
<evidence type="ECO:0000256" key="1">
    <source>
        <dbReference type="ARBA" id="ARBA00004651"/>
    </source>
</evidence>
<protein>
    <recommendedName>
        <fullName evidence="2">cyclic-guanylate-specific phosphodiesterase</fullName>
        <ecNumber evidence="2">3.1.4.52</ecNumber>
    </recommendedName>
</protein>
<evidence type="ECO:0000313" key="12">
    <source>
        <dbReference type="Proteomes" id="UP000381093"/>
    </source>
</evidence>
<evidence type="ECO:0000259" key="10">
    <source>
        <dbReference type="PROSITE" id="PS50883"/>
    </source>
</evidence>
<feature type="domain" description="EAL" evidence="10">
    <location>
        <begin position="103"/>
        <end position="356"/>
    </location>
</feature>
<dbReference type="InterPro" id="IPR035919">
    <property type="entry name" value="EAL_sf"/>
</dbReference>
<evidence type="ECO:0000256" key="2">
    <source>
        <dbReference type="ARBA" id="ARBA00012282"/>
    </source>
</evidence>
<dbReference type="EMBL" id="CABVHW010000071">
    <property type="protein sequence ID" value="VVO45051.1"/>
    <property type="molecule type" value="Genomic_DNA"/>
</dbReference>
<dbReference type="PROSITE" id="PS50883">
    <property type="entry name" value="EAL"/>
    <property type="match status" value="1"/>
</dbReference>
<sequence>MSNLDGYHLSNVLRLIGRKTLLVLQVGPNWLSADGRFHDGALPLFAVAQSELTSSRYAFTVTAGFPEGETWRYMKSEYPPLFSLLLFFGAVSGSIGHFLQKRTLSPRREMQRAMEAAEFIPYFQPVVHGASKQWSGCEVLMRWNHPNEGLVRPDLFIPFAEYSGLIVPMTRALMQQTAALLAPLSASFKAPFHIGINITASHCRNLDLVEDCHAFIEAFAPGSISLVLELTERELIEPTAMTHQLFEQLHKLGVMIAIDDFGTGHSSLGYLRQFNVDFLKIDQSFVAMIGVDALSRHILDTIIELSAKLDLAIVAEGVETAEQSDYLTAHGVNFLQGYLFGRPMPAAEFINALSHH</sequence>
<dbReference type="AlphaFoldDB" id="A0A5E7FZ67"/>
<evidence type="ECO:0000256" key="9">
    <source>
        <dbReference type="ARBA" id="ARBA00034290"/>
    </source>
</evidence>
<dbReference type="EC" id="3.1.4.52" evidence="2"/>
<dbReference type="SUPFAM" id="SSF141868">
    <property type="entry name" value="EAL domain-like"/>
    <property type="match status" value="1"/>
</dbReference>
<evidence type="ECO:0000256" key="4">
    <source>
        <dbReference type="ARBA" id="ARBA00022636"/>
    </source>
</evidence>
<dbReference type="PANTHER" id="PTHR33121:SF80">
    <property type="entry name" value="CYCLIC DI-GMP PHOSPHODIESTERASE PDEL"/>
    <property type="match status" value="1"/>
</dbReference>
<evidence type="ECO:0000256" key="3">
    <source>
        <dbReference type="ARBA" id="ARBA00022475"/>
    </source>
</evidence>
<organism evidence="11 12">
    <name type="scientific">Pseudomonas fluorescens</name>
    <dbReference type="NCBI Taxonomy" id="294"/>
    <lineage>
        <taxon>Bacteria</taxon>
        <taxon>Pseudomonadati</taxon>
        <taxon>Pseudomonadota</taxon>
        <taxon>Gammaproteobacteria</taxon>
        <taxon>Pseudomonadales</taxon>
        <taxon>Pseudomonadaceae</taxon>
        <taxon>Pseudomonas</taxon>
    </lineage>
</organism>
<dbReference type="Pfam" id="PF12792">
    <property type="entry name" value="CSS-motif"/>
    <property type="match status" value="1"/>
</dbReference>
<comment type="catalytic activity">
    <reaction evidence="9">
        <text>3',3'-c-di-GMP + H2O = 5'-phosphoguanylyl(3'-&gt;5')guanosine + H(+)</text>
        <dbReference type="Rhea" id="RHEA:24902"/>
        <dbReference type="ChEBI" id="CHEBI:15377"/>
        <dbReference type="ChEBI" id="CHEBI:15378"/>
        <dbReference type="ChEBI" id="CHEBI:58754"/>
        <dbReference type="ChEBI" id="CHEBI:58805"/>
        <dbReference type="EC" id="3.1.4.52"/>
    </reaction>
</comment>
<keyword evidence="5" id="KW-0812">Transmembrane</keyword>
<dbReference type="GO" id="GO:0005886">
    <property type="term" value="C:plasma membrane"/>
    <property type="evidence" value="ECO:0007669"/>
    <property type="project" value="UniProtKB-SubCell"/>
</dbReference>
<dbReference type="FunFam" id="3.20.20.450:FF:000001">
    <property type="entry name" value="Cyclic di-GMP phosphodiesterase yahA"/>
    <property type="match status" value="1"/>
</dbReference>
<evidence type="ECO:0000256" key="6">
    <source>
        <dbReference type="ARBA" id="ARBA00022801"/>
    </source>
</evidence>
<dbReference type="Gene3D" id="3.20.20.450">
    <property type="entry name" value="EAL domain"/>
    <property type="match status" value="1"/>
</dbReference>
<evidence type="ECO:0000313" key="11">
    <source>
        <dbReference type="EMBL" id="VVO45051.1"/>
    </source>
</evidence>
<keyword evidence="8" id="KW-0472">Membrane</keyword>
<dbReference type="CDD" id="cd01948">
    <property type="entry name" value="EAL"/>
    <property type="match status" value="1"/>
</dbReference>
<evidence type="ECO:0000256" key="5">
    <source>
        <dbReference type="ARBA" id="ARBA00022692"/>
    </source>
</evidence>
<evidence type="ECO:0000256" key="8">
    <source>
        <dbReference type="ARBA" id="ARBA00023136"/>
    </source>
</evidence>